<dbReference type="NCBIfam" id="TIGR01953">
    <property type="entry name" value="NusA"/>
    <property type="match status" value="1"/>
</dbReference>
<dbReference type="Pfam" id="PF26594">
    <property type="entry name" value="KH_NusA_2nd"/>
    <property type="match status" value="1"/>
</dbReference>
<dbReference type="InterPro" id="IPR058582">
    <property type="entry name" value="KH_NusA_2nd"/>
</dbReference>
<dbReference type="CDD" id="cd02134">
    <property type="entry name" value="KH-II_NusA_rpt1"/>
    <property type="match status" value="1"/>
</dbReference>
<dbReference type="CDD" id="cd22529">
    <property type="entry name" value="KH-II_NusA_rpt2"/>
    <property type="match status" value="1"/>
</dbReference>
<feature type="domain" description="K Homology" evidence="7">
    <location>
        <begin position="259"/>
        <end position="332"/>
    </location>
</feature>
<keyword evidence="2 6" id="KW-0963">Cytoplasm</keyword>
<dbReference type="EMBL" id="JBHSHL010000014">
    <property type="protein sequence ID" value="MFC4804377.1"/>
    <property type="molecule type" value="Genomic_DNA"/>
</dbReference>
<evidence type="ECO:0000256" key="2">
    <source>
        <dbReference type="ARBA" id="ARBA00022490"/>
    </source>
</evidence>
<evidence type="ECO:0000256" key="5">
    <source>
        <dbReference type="ARBA" id="ARBA00023163"/>
    </source>
</evidence>
<dbReference type="SUPFAM" id="SSF54814">
    <property type="entry name" value="Prokaryotic type KH domain (KH-domain type II)"/>
    <property type="match status" value="2"/>
</dbReference>
<gene>
    <name evidence="6 8" type="primary">nusA</name>
    <name evidence="8" type="ORF">ACFO4R_04710</name>
</gene>
<dbReference type="Gene3D" id="3.30.1480.10">
    <property type="entry name" value="NusA, N-terminal domain"/>
    <property type="match status" value="1"/>
</dbReference>
<dbReference type="InterPro" id="IPR004087">
    <property type="entry name" value="KH_dom"/>
</dbReference>
<dbReference type="Pfam" id="PF13184">
    <property type="entry name" value="KH_NusA_1st"/>
    <property type="match status" value="1"/>
</dbReference>
<dbReference type="PANTHER" id="PTHR22648:SF0">
    <property type="entry name" value="TRANSCRIPTION TERMINATION_ANTITERMINATION PROTEIN NUSA"/>
    <property type="match status" value="1"/>
</dbReference>
<accession>A0ABV9QK33</accession>
<dbReference type="CDD" id="cd04455">
    <property type="entry name" value="S1_NusA"/>
    <property type="match status" value="1"/>
</dbReference>
<dbReference type="InterPro" id="IPR036555">
    <property type="entry name" value="NusA_N_sf"/>
</dbReference>
<dbReference type="HAMAP" id="MF_00945_B">
    <property type="entry name" value="NusA_B"/>
    <property type="match status" value="1"/>
</dbReference>
<comment type="similarity">
    <text evidence="6">Belongs to the NusA family.</text>
</comment>
<proteinExistence type="inferred from homology"/>
<dbReference type="InterPro" id="IPR010213">
    <property type="entry name" value="TF_NusA"/>
</dbReference>
<dbReference type="SUPFAM" id="SSF69705">
    <property type="entry name" value="Transcription factor NusA, N-terminal domain"/>
    <property type="match status" value="1"/>
</dbReference>
<name>A0ABV9QK33_9FIRM</name>
<dbReference type="InterPro" id="IPR013735">
    <property type="entry name" value="TF_NusA_N"/>
</dbReference>
<keyword evidence="9" id="KW-1185">Reference proteome</keyword>
<dbReference type="InterPro" id="IPR015946">
    <property type="entry name" value="KH_dom-like_a/b"/>
</dbReference>
<dbReference type="PROSITE" id="PS50084">
    <property type="entry name" value="KH_TYPE_1"/>
    <property type="match status" value="1"/>
</dbReference>
<dbReference type="Gene3D" id="2.40.50.140">
    <property type="entry name" value="Nucleic acid-binding proteins"/>
    <property type="match status" value="1"/>
</dbReference>
<comment type="subcellular location">
    <subcellularLocation>
        <location evidence="6">Cytoplasm</location>
    </subcellularLocation>
</comment>
<dbReference type="PANTHER" id="PTHR22648">
    <property type="entry name" value="TRANSCRIPTION TERMINATION FACTOR NUSA"/>
    <property type="match status" value="1"/>
</dbReference>
<keyword evidence="3 6" id="KW-0694">RNA-binding</keyword>
<keyword evidence="1 6" id="KW-0806">Transcription termination</keyword>
<dbReference type="RefSeq" id="WP_379787883.1">
    <property type="nucleotide sequence ID" value="NZ_JBHSHL010000014.1"/>
</dbReference>
<keyword evidence="6" id="KW-0889">Transcription antitermination</keyword>
<dbReference type="InterPro" id="IPR012340">
    <property type="entry name" value="NA-bd_OB-fold"/>
</dbReference>
<dbReference type="InterPro" id="IPR030842">
    <property type="entry name" value="TF_NusA_bacterial"/>
</dbReference>
<dbReference type="Gene3D" id="3.30.300.20">
    <property type="match status" value="2"/>
</dbReference>
<dbReference type="InterPro" id="IPR009019">
    <property type="entry name" value="KH_sf_prok-type"/>
</dbReference>
<keyword evidence="5 6" id="KW-0804">Transcription</keyword>
<dbReference type="SUPFAM" id="SSF50249">
    <property type="entry name" value="Nucleic acid-binding proteins"/>
    <property type="match status" value="1"/>
</dbReference>
<feature type="domain" description="K Homology" evidence="7">
    <location>
        <begin position="333"/>
        <end position="401"/>
    </location>
</feature>
<dbReference type="Pfam" id="PF08529">
    <property type="entry name" value="NusA_N"/>
    <property type="match status" value="1"/>
</dbReference>
<comment type="caution">
    <text evidence="8">The sequence shown here is derived from an EMBL/GenBank/DDBJ whole genome shotgun (WGS) entry which is preliminary data.</text>
</comment>
<sequence length="404" mass="45139">MNAEFISAIQELEDEKGISKDILIEAVELALVKAYKKNFVEKYSNDFDMNSKQKKPVAESGNVEVSIDRETGDIKVYSKRTVVNKREIDLLDGEISLEGAQEIDTKYEIGDVVKEEVTPGNFGRIATQTARQVVIQKITEASRDIVYNEFMTKESEIMIGEIIRKSKNNNCHINLSLISERGNTIYTEATLLNQEQIPGEEYNVGDRIIVYILEVKKHNNVPQIIVSRSHPGLVKRLFEREVPEISEGIVQIKSIAREAGSRTKLSVHSVDEAVDAIGACVGTKGVRVANIVEELKGEKIDIVNYSDDPIVYISNALSPSKVVEVSVNEEEKSTKVIVPDYQLSLAIGKEGQNARLAAKLTGWKIDIKSESQALEEDDDIFDEDIMESMEDASNWIIPQEGSEF</sequence>
<dbReference type="InterPro" id="IPR025249">
    <property type="entry name" value="TF_NusA_KH_1st"/>
</dbReference>
<comment type="function">
    <text evidence="6">Participates in both transcription termination and antitermination.</text>
</comment>
<dbReference type="Proteomes" id="UP001595916">
    <property type="component" value="Unassembled WGS sequence"/>
</dbReference>
<evidence type="ECO:0000313" key="8">
    <source>
        <dbReference type="EMBL" id="MFC4804377.1"/>
    </source>
</evidence>
<evidence type="ECO:0000256" key="1">
    <source>
        <dbReference type="ARBA" id="ARBA00022472"/>
    </source>
</evidence>
<evidence type="ECO:0000256" key="6">
    <source>
        <dbReference type="HAMAP-Rule" id="MF_00945"/>
    </source>
</evidence>
<keyword evidence="4 6" id="KW-0805">Transcription regulation</keyword>
<evidence type="ECO:0000256" key="3">
    <source>
        <dbReference type="ARBA" id="ARBA00022884"/>
    </source>
</evidence>
<comment type="subunit">
    <text evidence="6">Monomer. Binds directly to the core enzyme of the DNA-dependent RNA polymerase and to nascent RNA.</text>
</comment>
<protein>
    <recommendedName>
        <fullName evidence="6">Transcription termination/antitermination protein NusA</fullName>
    </recommendedName>
</protein>
<evidence type="ECO:0000256" key="4">
    <source>
        <dbReference type="ARBA" id="ARBA00023015"/>
    </source>
</evidence>
<reference evidence="9" key="1">
    <citation type="journal article" date="2019" name="Int. J. Syst. Evol. Microbiol.">
        <title>The Global Catalogue of Microorganisms (GCM) 10K type strain sequencing project: providing services to taxonomists for standard genome sequencing and annotation.</title>
        <authorList>
            <consortium name="The Broad Institute Genomics Platform"/>
            <consortium name="The Broad Institute Genome Sequencing Center for Infectious Disease"/>
            <person name="Wu L."/>
            <person name="Ma J."/>
        </authorList>
    </citation>
    <scope>NUCLEOTIDE SEQUENCE [LARGE SCALE GENOMIC DNA]</scope>
    <source>
        <strain evidence="9">CCUG 46385</strain>
    </source>
</reference>
<evidence type="ECO:0000259" key="7">
    <source>
        <dbReference type="SMART" id="SM00322"/>
    </source>
</evidence>
<evidence type="ECO:0000313" key="9">
    <source>
        <dbReference type="Proteomes" id="UP001595916"/>
    </source>
</evidence>
<organism evidence="8 9">
    <name type="scientific">Filifactor villosus</name>
    <dbReference type="NCBI Taxonomy" id="29374"/>
    <lineage>
        <taxon>Bacteria</taxon>
        <taxon>Bacillati</taxon>
        <taxon>Bacillota</taxon>
        <taxon>Clostridia</taxon>
        <taxon>Peptostreptococcales</taxon>
        <taxon>Filifactoraceae</taxon>
        <taxon>Filifactor</taxon>
    </lineage>
</organism>
<dbReference type="SMART" id="SM00322">
    <property type="entry name" value="KH"/>
    <property type="match status" value="2"/>
</dbReference>